<keyword evidence="2" id="KW-1185">Reference proteome</keyword>
<evidence type="ECO:0000313" key="2">
    <source>
        <dbReference type="Proteomes" id="UP000265520"/>
    </source>
</evidence>
<sequence length="58" mass="6286">RPPMPSNNDVPKDNNVAVLRPNMAGAIRPPSSLPIGNKFREVTTIPTQASSSRILHPQ</sequence>
<comment type="caution">
    <text evidence="1">The sequence shown here is derived from an EMBL/GenBank/DDBJ whole genome shotgun (WGS) entry which is preliminary data.</text>
</comment>
<reference evidence="1 2" key="1">
    <citation type="journal article" date="2018" name="Front. Plant Sci.">
        <title>Red Clover (Trifolium pratense) and Zigzag Clover (T. medium) - A Picture of Genomic Similarities and Differences.</title>
        <authorList>
            <person name="Dluhosova J."/>
            <person name="Istvanek J."/>
            <person name="Nedelnik J."/>
            <person name="Repkova J."/>
        </authorList>
    </citation>
    <scope>NUCLEOTIDE SEQUENCE [LARGE SCALE GENOMIC DNA]</scope>
    <source>
        <strain evidence="2">cv. 10/8</strain>
        <tissue evidence="1">Leaf</tissue>
    </source>
</reference>
<accession>A0A392VA04</accession>
<proteinExistence type="predicted"/>
<evidence type="ECO:0000313" key="1">
    <source>
        <dbReference type="EMBL" id="MCI83761.1"/>
    </source>
</evidence>
<name>A0A392VA04_9FABA</name>
<dbReference type="AlphaFoldDB" id="A0A392VA04"/>
<dbReference type="Proteomes" id="UP000265520">
    <property type="component" value="Unassembled WGS sequence"/>
</dbReference>
<dbReference type="EMBL" id="LXQA011074944">
    <property type="protein sequence ID" value="MCI83761.1"/>
    <property type="molecule type" value="Genomic_DNA"/>
</dbReference>
<protein>
    <submittedName>
        <fullName evidence="1">Uncharacterized protein</fullName>
    </submittedName>
</protein>
<organism evidence="1 2">
    <name type="scientific">Trifolium medium</name>
    <dbReference type="NCBI Taxonomy" id="97028"/>
    <lineage>
        <taxon>Eukaryota</taxon>
        <taxon>Viridiplantae</taxon>
        <taxon>Streptophyta</taxon>
        <taxon>Embryophyta</taxon>
        <taxon>Tracheophyta</taxon>
        <taxon>Spermatophyta</taxon>
        <taxon>Magnoliopsida</taxon>
        <taxon>eudicotyledons</taxon>
        <taxon>Gunneridae</taxon>
        <taxon>Pentapetalae</taxon>
        <taxon>rosids</taxon>
        <taxon>fabids</taxon>
        <taxon>Fabales</taxon>
        <taxon>Fabaceae</taxon>
        <taxon>Papilionoideae</taxon>
        <taxon>50 kb inversion clade</taxon>
        <taxon>NPAAA clade</taxon>
        <taxon>Hologalegina</taxon>
        <taxon>IRL clade</taxon>
        <taxon>Trifolieae</taxon>
        <taxon>Trifolium</taxon>
    </lineage>
</organism>
<feature type="non-terminal residue" evidence="1">
    <location>
        <position position="1"/>
    </location>
</feature>